<gene>
    <name evidence="1" type="ORF">ABENE_08255</name>
</gene>
<name>V4RM55_9CAUL</name>
<dbReference type="EMBL" id="AWGB01000013">
    <property type="protein sequence ID" value="ESQ92358.1"/>
    <property type="molecule type" value="Genomic_DNA"/>
</dbReference>
<dbReference type="PATRIC" id="fig|1121022.4.peg.1661"/>
<comment type="caution">
    <text evidence="1">The sequence shown here is derived from an EMBL/GenBank/DDBJ whole genome shotgun (WGS) entry which is preliminary data.</text>
</comment>
<dbReference type="AlphaFoldDB" id="V4RM55"/>
<protein>
    <submittedName>
        <fullName evidence="1">Uncharacterized protein</fullName>
    </submittedName>
</protein>
<reference evidence="1 2" key="1">
    <citation type="journal article" date="2014" name="Nature">
        <title>Sequential evolution of bacterial morphology by co-option of a developmental regulator.</title>
        <authorList>
            <person name="Jiang C."/>
            <person name="Brown P.J."/>
            <person name="Ducret A."/>
            <person name="Brun Y.V."/>
        </authorList>
    </citation>
    <scope>NUCLEOTIDE SEQUENCE [LARGE SCALE GENOMIC DNA]</scope>
    <source>
        <strain evidence="1 2">DSM 16100</strain>
    </source>
</reference>
<organism evidence="1 2">
    <name type="scientific">Asticcacaulis benevestitus DSM 16100 = ATCC BAA-896</name>
    <dbReference type="NCBI Taxonomy" id="1121022"/>
    <lineage>
        <taxon>Bacteria</taxon>
        <taxon>Pseudomonadati</taxon>
        <taxon>Pseudomonadota</taxon>
        <taxon>Alphaproteobacteria</taxon>
        <taxon>Caulobacterales</taxon>
        <taxon>Caulobacteraceae</taxon>
        <taxon>Asticcacaulis</taxon>
    </lineage>
</organism>
<keyword evidence="2" id="KW-1185">Reference proteome</keyword>
<dbReference type="Proteomes" id="UP000017837">
    <property type="component" value="Unassembled WGS sequence"/>
</dbReference>
<proteinExistence type="predicted"/>
<evidence type="ECO:0000313" key="1">
    <source>
        <dbReference type="EMBL" id="ESQ92358.1"/>
    </source>
</evidence>
<evidence type="ECO:0000313" key="2">
    <source>
        <dbReference type="Proteomes" id="UP000017837"/>
    </source>
</evidence>
<accession>V4RM55</accession>
<sequence length="57" mass="6575">MFDMLKALLSKALQTEIQVRLFADAENEIQDAGQKCARIFLRLWGRCKFVWVASNVT</sequence>